<reference evidence="14 15" key="1">
    <citation type="submission" date="2024-05" db="EMBL/GenBank/DDBJ databases">
        <authorList>
            <person name="Wallberg A."/>
        </authorList>
    </citation>
    <scope>NUCLEOTIDE SEQUENCE [LARGE SCALE GENOMIC DNA]</scope>
</reference>
<dbReference type="InterPro" id="IPR005814">
    <property type="entry name" value="Aminotrans_3"/>
</dbReference>
<evidence type="ECO:0000256" key="10">
    <source>
        <dbReference type="ARBA" id="ARBA00030857"/>
    </source>
</evidence>
<dbReference type="AlphaFoldDB" id="A0AAV2PXC6"/>
<dbReference type="GO" id="GO:0005739">
    <property type="term" value="C:mitochondrion"/>
    <property type="evidence" value="ECO:0007669"/>
    <property type="project" value="TreeGrafter"/>
</dbReference>
<dbReference type="InterPro" id="IPR015424">
    <property type="entry name" value="PyrdxlP-dep_Trfase"/>
</dbReference>
<dbReference type="EMBL" id="CAXKWB010001621">
    <property type="protein sequence ID" value="CAL4064965.1"/>
    <property type="molecule type" value="Genomic_DNA"/>
</dbReference>
<dbReference type="GO" id="GO:0047298">
    <property type="term" value="F:(S)-3-amino-2-methylpropionate transaminase activity"/>
    <property type="evidence" value="ECO:0007669"/>
    <property type="project" value="UniProtKB-EC"/>
</dbReference>
<comment type="caution">
    <text evidence="14">The sequence shown here is derived from an EMBL/GenBank/DDBJ whole genome shotgun (WGS) entry which is preliminary data.</text>
</comment>
<dbReference type="GO" id="GO:0009450">
    <property type="term" value="P:gamma-aminobutyric acid catabolic process"/>
    <property type="evidence" value="ECO:0007669"/>
    <property type="project" value="TreeGrafter"/>
</dbReference>
<evidence type="ECO:0000256" key="2">
    <source>
        <dbReference type="ARBA" id="ARBA00008954"/>
    </source>
</evidence>
<dbReference type="SUPFAM" id="SSF53383">
    <property type="entry name" value="PLP-dependent transferases"/>
    <property type="match status" value="1"/>
</dbReference>
<comment type="similarity">
    <text evidence="2 12">Belongs to the class-III pyridoxal-phosphate-dependent aminotransferase family.</text>
</comment>
<evidence type="ECO:0000256" key="1">
    <source>
        <dbReference type="ARBA" id="ARBA00001933"/>
    </source>
</evidence>
<proteinExistence type="inferred from homology"/>
<dbReference type="InterPro" id="IPR015421">
    <property type="entry name" value="PyrdxlP-dep_Trfase_major"/>
</dbReference>
<keyword evidence="6" id="KW-0808">Transferase</keyword>
<evidence type="ECO:0000256" key="9">
    <source>
        <dbReference type="ARBA" id="ARBA00030204"/>
    </source>
</evidence>
<sequence>MRMLGRHMVSGLQRHASRTLAGTGVKNQTTLASPDLKVESLVPGEPSGPRMVTDSIPGPVSQSRLKDLNQIQPSQSIQLFLDYDRSLGNYIVDVDGNQLLDVYTQISSMPLGYNHPNLLKLLDDPSIVKAFINRPALGAFPGADWPERLSNSLMAVAPPGLKTITTMACGSCSNENAYKQIFMWYRSKQRGHDNFSQEELDSCMINQEPGSPQLSLLSFHGAFHGRTMGCLTTTHSKAIHKLDVPAMDWPIARFPLYKYPLEEHTRENQEEDRKCLEEVEDLIHQYNAKGMPVAGIVIEPIQAEGGDNHGSNEFFQQLQAIAKRNGAAFLIDEVQTGGGPTGKYWCHEHFDLPEAPDIVTFSKKMLTGGYYMKDEFRPSHGYRIYNTWMGEPSKIIVLEEVIKVVKRDNLLENTKNVGEILMQGIHALEDKYPQHINSTRGKGTFIAFNGKDPATRDKIVGNLKAAGIHSGGCGEQAVRLRPALIFQPHHAEIFLDKLETVLGQL</sequence>
<gene>
    <name evidence="14" type="ORF">MNOR_LOCUS4423</name>
</gene>
<dbReference type="PIRSF" id="PIRSF000521">
    <property type="entry name" value="Transaminase_4ab_Lys_Orn"/>
    <property type="match status" value="1"/>
</dbReference>
<protein>
    <recommendedName>
        <fullName evidence="10">(S)-3-amino-2-methylpropionate transaminase</fullName>
        <ecNumber evidence="4">2.6.1.19</ecNumber>
        <ecNumber evidence="3">2.6.1.22</ecNumber>
    </recommendedName>
    <alternativeName>
        <fullName evidence="11">GABA aminotransferase</fullName>
    </alternativeName>
    <alternativeName>
        <fullName evidence="9">Gamma-amino-N-butyrate transaminase</fullName>
    </alternativeName>
    <alternativeName>
        <fullName evidence="8">L-AIBAT</fullName>
    </alternativeName>
</protein>
<dbReference type="PANTHER" id="PTHR43206">
    <property type="entry name" value="AMINOTRANSFERASE"/>
    <property type="match status" value="1"/>
</dbReference>
<dbReference type="Gene3D" id="3.90.1150.10">
    <property type="entry name" value="Aspartate Aminotransferase, domain 1"/>
    <property type="match status" value="1"/>
</dbReference>
<organism evidence="14 15">
    <name type="scientific">Meganyctiphanes norvegica</name>
    <name type="common">Northern krill</name>
    <name type="synonym">Thysanopoda norvegica</name>
    <dbReference type="NCBI Taxonomy" id="48144"/>
    <lineage>
        <taxon>Eukaryota</taxon>
        <taxon>Metazoa</taxon>
        <taxon>Ecdysozoa</taxon>
        <taxon>Arthropoda</taxon>
        <taxon>Crustacea</taxon>
        <taxon>Multicrustacea</taxon>
        <taxon>Malacostraca</taxon>
        <taxon>Eumalacostraca</taxon>
        <taxon>Eucarida</taxon>
        <taxon>Euphausiacea</taxon>
        <taxon>Euphausiidae</taxon>
        <taxon>Meganyctiphanes</taxon>
    </lineage>
</organism>
<dbReference type="InterPro" id="IPR004631">
    <property type="entry name" value="4NH2But_aminotransferase_euk"/>
</dbReference>
<keyword evidence="7 12" id="KW-0663">Pyridoxal phosphate</keyword>
<keyword evidence="15" id="KW-1185">Reference proteome</keyword>
<evidence type="ECO:0000256" key="8">
    <source>
        <dbReference type="ARBA" id="ARBA00029760"/>
    </source>
</evidence>
<comment type="cofactor">
    <cofactor evidence="1">
        <name>pyridoxal 5'-phosphate</name>
        <dbReference type="ChEBI" id="CHEBI:597326"/>
    </cofactor>
</comment>
<dbReference type="PANTHER" id="PTHR43206:SF1">
    <property type="entry name" value="4-AMINOBUTYRATE AMINOTRANSFERASE, MITOCHONDRIAL"/>
    <property type="match status" value="1"/>
</dbReference>
<dbReference type="GO" id="GO:0030170">
    <property type="term" value="F:pyridoxal phosphate binding"/>
    <property type="evidence" value="ECO:0007669"/>
    <property type="project" value="InterPro"/>
</dbReference>
<evidence type="ECO:0000256" key="13">
    <source>
        <dbReference type="SAM" id="MobiDB-lite"/>
    </source>
</evidence>
<name>A0AAV2PXC6_MEGNR</name>
<dbReference type="Gene3D" id="3.40.640.10">
    <property type="entry name" value="Type I PLP-dependent aspartate aminotransferase-like (Major domain)"/>
    <property type="match status" value="1"/>
</dbReference>
<dbReference type="EC" id="2.6.1.22" evidence="3"/>
<dbReference type="EC" id="2.6.1.19" evidence="4"/>
<evidence type="ECO:0000256" key="12">
    <source>
        <dbReference type="RuleBase" id="RU003560"/>
    </source>
</evidence>
<evidence type="ECO:0000313" key="14">
    <source>
        <dbReference type="EMBL" id="CAL4064965.1"/>
    </source>
</evidence>
<dbReference type="InterPro" id="IPR015422">
    <property type="entry name" value="PyrdxlP-dep_Trfase_small"/>
</dbReference>
<dbReference type="Proteomes" id="UP001497623">
    <property type="component" value="Unassembled WGS sequence"/>
</dbReference>
<dbReference type="NCBIfam" id="TIGR00699">
    <property type="entry name" value="GABAtrns_euk"/>
    <property type="match status" value="1"/>
</dbReference>
<feature type="region of interest" description="Disordered" evidence="13">
    <location>
        <begin position="1"/>
        <end position="26"/>
    </location>
</feature>
<dbReference type="CDD" id="cd00610">
    <property type="entry name" value="OAT_like"/>
    <property type="match status" value="1"/>
</dbReference>
<dbReference type="FunFam" id="3.40.640.10:FF:000029">
    <property type="entry name" value="4-aminobutyrate aminotransferase, mitochondrial"/>
    <property type="match status" value="1"/>
</dbReference>
<dbReference type="GO" id="GO:0034386">
    <property type="term" value="F:4-aminobutyrate:2-oxoglutarate transaminase activity"/>
    <property type="evidence" value="ECO:0007669"/>
    <property type="project" value="UniProtKB-EC"/>
</dbReference>
<evidence type="ECO:0000256" key="4">
    <source>
        <dbReference type="ARBA" id="ARBA00012912"/>
    </source>
</evidence>
<dbReference type="Pfam" id="PF00202">
    <property type="entry name" value="Aminotran_3"/>
    <property type="match status" value="1"/>
</dbReference>
<evidence type="ECO:0000256" key="7">
    <source>
        <dbReference type="ARBA" id="ARBA00022898"/>
    </source>
</evidence>
<evidence type="ECO:0000256" key="5">
    <source>
        <dbReference type="ARBA" id="ARBA00022576"/>
    </source>
</evidence>
<evidence type="ECO:0000313" key="15">
    <source>
        <dbReference type="Proteomes" id="UP001497623"/>
    </source>
</evidence>
<keyword evidence="5" id="KW-0032">Aminotransferase</keyword>
<accession>A0AAV2PXC6</accession>
<evidence type="ECO:0000256" key="3">
    <source>
        <dbReference type="ARBA" id="ARBA00012876"/>
    </source>
</evidence>
<evidence type="ECO:0000256" key="11">
    <source>
        <dbReference type="ARBA" id="ARBA00031787"/>
    </source>
</evidence>
<evidence type="ECO:0000256" key="6">
    <source>
        <dbReference type="ARBA" id="ARBA00022679"/>
    </source>
</evidence>